<sequence>MGRLQDNQYSSRSTRKNRKQTESKNNEGLEKLQSVFCPPLDAALVQAIWNDTQNYTASYNMLKELAHEASAVLESTGTSEEQQNESDDIFQKEQDLLLNEEHDDLNFLFKCFPTLTKDELLNTLKAQGNDLEKATDILLNNVFLEEQSETSTSGSLTDEEQDINNSSQKKKNKKKNNKVVWTNGLMTGPRRLEHESNEASLATVPFNVWHQYDDQVNTIQHVFPSVQRSVILGCVQRARGNIIASVRALLEKEKKPHIELQQWQQIRDMDDIESRLRPILADRTPQEIHGLAAGVTVANMNTKPPPTVEQQVEEAVHFALNFDREQQELADRMKQLSLQASFKADLKDVATIPEYLLLNNRDNYAEDDPEECRSMAMSCIMQRNELFRRAAESYRRSRNKGAEGGIAFYYSDNARQLDKQAKEWNMRAARALVRGHRLEHNDDHLLDLHGLSVSEAQTLLKEGVTQWWSRSQMQSPRKRFQPLRVVTGAGRHSKYGESKLLPSALRLLKQEGWRTEVPYPGCILVRGPMT</sequence>
<evidence type="ECO:0000313" key="3">
    <source>
        <dbReference type="EMBL" id="ORY99174.1"/>
    </source>
</evidence>
<dbReference type="InterPro" id="IPR013899">
    <property type="entry name" value="DUF1771"/>
</dbReference>
<dbReference type="InterPro" id="IPR002625">
    <property type="entry name" value="Smr_dom"/>
</dbReference>
<dbReference type="InterPro" id="IPR052772">
    <property type="entry name" value="Endo/PolyKinase_Domain-Protein"/>
</dbReference>
<dbReference type="SMART" id="SM00463">
    <property type="entry name" value="SMR"/>
    <property type="match status" value="1"/>
</dbReference>
<dbReference type="InterPro" id="IPR036063">
    <property type="entry name" value="Smr_dom_sf"/>
</dbReference>
<dbReference type="InParanoid" id="A0A1X2HJA2"/>
<evidence type="ECO:0000313" key="4">
    <source>
        <dbReference type="Proteomes" id="UP000242180"/>
    </source>
</evidence>
<reference evidence="3 4" key="1">
    <citation type="submission" date="2016-07" db="EMBL/GenBank/DDBJ databases">
        <title>Pervasive Adenine N6-methylation of Active Genes in Fungi.</title>
        <authorList>
            <consortium name="DOE Joint Genome Institute"/>
            <person name="Mondo S.J."/>
            <person name="Dannebaum R.O."/>
            <person name="Kuo R.C."/>
            <person name="Labutti K."/>
            <person name="Haridas S."/>
            <person name="Kuo A."/>
            <person name="Salamov A."/>
            <person name="Ahrendt S.R."/>
            <person name="Lipzen A."/>
            <person name="Sullivan W."/>
            <person name="Andreopoulos W.B."/>
            <person name="Clum A."/>
            <person name="Lindquist E."/>
            <person name="Daum C."/>
            <person name="Ramamoorthy G.K."/>
            <person name="Gryganskyi A."/>
            <person name="Culley D."/>
            <person name="Magnuson J.K."/>
            <person name="James T.Y."/>
            <person name="O'Malley M.A."/>
            <person name="Stajich J.E."/>
            <person name="Spatafora J.W."/>
            <person name="Visel A."/>
            <person name="Grigoriev I.V."/>
        </authorList>
    </citation>
    <scope>NUCLEOTIDE SEQUENCE [LARGE SCALE GENOMIC DNA]</scope>
    <source>
        <strain evidence="3 4">NRRL 2496</strain>
    </source>
</reference>
<protein>
    <recommendedName>
        <fullName evidence="2">Smr domain-containing protein</fullName>
    </recommendedName>
</protein>
<feature type="domain" description="Smr" evidence="2">
    <location>
        <begin position="446"/>
        <end position="528"/>
    </location>
</feature>
<feature type="region of interest" description="Disordered" evidence="1">
    <location>
        <begin position="149"/>
        <end position="178"/>
    </location>
</feature>
<dbReference type="EMBL" id="MCGN01000003">
    <property type="protein sequence ID" value="ORY99174.1"/>
    <property type="molecule type" value="Genomic_DNA"/>
</dbReference>
<feature type="region of interest" description="Disordered" evidence="1">
    <location>
        <begin position="1"/>
        <end position="27"/>
    </location>
</feature>
<organism evidence="3 4">
    <name type="scientific">Syncephalastrum racemosum</name>
    <name type="common">Filamentous fungus</name>
    <dbReference type="NCBI Taxonomy" id="13706"/>
    <lineage>
        <taxon>Eukaryota</taxon>
        <taxon>Fungi</taxon>
        <taxon>Fungi incertae sedis</taxon>
        <taxon>Mucoromycota</taxon>
        <taxon>Mucoromycotina</taxon>
        <taxon>Mucoromycetes</taxon>
        <taxon>Mucorales</taxon>
        <taxon>Syncephalastraceae</taxon>
        <taxon>Syncephalastrum</taxon>
    </lineage>
</organism>
<dbReference type="Gene3D" id="3.30.1370.110">
    <property type="match status" value="1"/>
</dbReference>
<proteinExistence type="predicted"/>
<dbReference type="Pfam" id="PF08590">
    <property type="entry name" value="DUF1771"/>
    <property type="match status" value="1"/>
</dbReference>
<dbReference type="SMART" id="SM01162">
    <property type="entry name" value="DUF1771"/>
    <property type="match status" value="1"/>
</dbReference>
<feature type="compositionally biased region" description="Polar residues" evidence="1">
    <location>
        <begin position="1"/>
        <end position="12"/>
    </location>
</feature>
<dbReference type="SUPFAM" id="SSF160443">
    <property type="entry name" value="SMR domain-like"/>
    <property type="match status" value="1"/>
</dbReference>
<gene>
    <name evidence="3" type="ORF">BCR43DRAFT_488857</name>
</gene>
<dbReference type="GO" id="GO:0004519">
    <property type="term" value="F:endonuclease activity"/>
    <property type="evidence" value="ECO:0007669"/>
    <property type="project" value="TreeGrafter"/>
</dbReference>
<keyword evidence="4" id="KW-1185">Reference proteome</keyword>
<dbReference type="PANTHER" id="PTHR46535">
    <property type="entry name" value="NEDD4-BINDING PROTEIN 2"/>
    <property type="match status" value="1"/>
</dbReference>
<comment type="caution">
    <text evidence="3">The sequence shown here is derived from an EMBL/GenBank/DDBJ whole genome shotgun (WGS) entry which is preliminary data.</text>
</comment>
<dbReference type="AlphaFoldDB" id="A0A1X2HJA2"/>
<dbReference type="GO" id="GO:0005634">
    <property type="term" value="C:nucleus"/>
    <property type="evidence" value="ECO:0007669"/>
    <property type="project" value="TreeGrafter"/>
</dbReference>
<evidence type="ECO:0000259" key="2">
    <source>
        <dbReference type="PROSITE" id="PS50828"/>
    </source>
</evidence>
<dbReference type="PROSITE" id="PS50828">
    <property type="entry name" value="SMR"/>
    <property type="match status" value="1"/>
</dbReference>
<dbReference type="CDD" id="cd14279">
    <property type="entry name" value="CUE"/>
    <property type="match status" value="2"/>
</dbReference>
<dbReference type="Proteomes" id="UP000242180">
    <property type="component" value="Unassembled WGS sequence"/>
</dbReference>
<feature type="compositionally biased region" description="Basic residues" evidence="1">
    <location>
        <begin position="168"/>
        <end position="177"/>
    </location>
</feature>
<evidence type="ECO:0000256" key="1">
    <source>
        <dbReference type="SAM" id="MobiDB-lite"/>
    </source>
</evidence>
<dbReference type="STRING" id="13706.A0A1X2HJA2"/>
<accession>A0A1X2HJA2</accession>
<dbReference type="OrthoDB" id="3231855at2759"/>
<dbReference type="PANTHER" id="PTHR46535:SF1">
    <property type="entry name" value="NEDD4-BINDING PROTEIN 2"/>
    <property type="match status" value="1"/>
</dbReference>
<name>A0A1X2HJA2_SYNRA</name>
<dbReference type="OMA" id="ELENEYC"/>